<dbReference type="HOGENOM" id="CLU_2356647_0_0_10"/>
<accession>H1Y7S0</accession>
<feature type="domain" description="HTH araC/xylS-type" evidence="1">
    <location>
        <begin position="2"/>
        <end position="96"/>
    </location>
</feature>
<evidence type="ECO:0000259" key="1">
    <source>
        <dbReference type="PROSITE" id="PS01124"/>
    </source>
</evidence>
<dbReference type="Gene3D" id="1.10.10.60">
    <property type="entry name" value="Homeodomain-like"/>
    <property type="match status" value="1"/>
</dbReference>
<dbReference type="PANTHER" id="PTHR47893:SF1">
    <property type="entry name" value="REGULATORY PROTEIN PCHR"/>
    <property type="match status" value="1"/>
</dbReference>
<protein>
    <submittedName>
        <fullName evidence="2">Transcriptional regulator, AraC family</fullName>
    </submittedName>
</protein>
<dbReference type="Proteomes" id="UP000002774">
    <property type="component" value="Chromosome"/>
</dbReference>
<dbReference type="InterPro" id="IPR018060">
    <property type="entry name" value="HTH_AraC"/>
</dbReference>
<dbReference type="AlphaFoldDB" id="H1Y7S0"/>
<dbReference type="EMBL" id="CM001403">
    <property type="protein sequence ID" value="EHQ29915.1"/>
    <property type="molecule type" value="Genomic_DNA"/>
</dbReference>
<reference evidence="2" key="1">
    <citation type="submission" date="2011-09" db="EMBL/GenBank/DDBJ databases">
        <title>The permanent draft genome of Mucilaginibacter paludis DSM 18603.</title>
        <authorList>
            <consortium name="US DOE Joint Genome Institute (JGI-PGF)"/>
            <person name="Lucas S."/>
            <person name="Han J."/>
            <person name="Lapidus A."/>
            <person name="Bruce D."/>
            <person name="Goodwin L."/>
            <person name="Pitluck S."/>
            <person name="Peters L."/>
            <person name="Kyrpides N."/>
            <person name="Mavromatis K."/>
            <person name="Ivanova N."/>
            <person name="Mikhailova N."/>
            <person name="Held B."/>
            <person name="Detter J.C."/>
            <person name="Tapia R."/>
            <person name="Han C."/>
            <person name="Land M."/>
            <person name="Hauser L."/>
            <person name="Markowitz V."/>
            <person name="Cheng J.-F."/>
            <person name="Hugenholtz P."/>
            <person name="Woyke T."/>
            <person name="Wu D."/>
            <person name="Tindall B."/>
            <person name="Brambilla E."/>
            <person name="Klenk H.-P."/>
            <person name="Eisen J.A."/>
        </authorList>
    </citation>
    <scope>NUCLEOTIDE SEQUENCE [LARGE SCALE GENOMIC DNA]</scope>
    <source>
        <strain evidence="2">DSM 18603</strain>
    </source>
</reference>
<dbReference type="GO" id="GO:0003700">
    <property type="term" value="F:DNA-binding transcription factor activity"/>
    <property type="evidence" value="ECO:0007669"/>
    <property type="project" value="InterPro"/>
</dbReference>
<name>H1Y7S0_9SPHI</name>
<dbReference type="Pfam" id="PF12833">
    <property type="entry name" value="HTH_18"/>
    <property type="match status" value="1"/>
</dbReference>
<dbReference type="GO" id="GO:0043565">
    <property type="term" value="F:sequence-specific DNA binding"/>
    <property type="evidence" value="ECO:0007669"/>
    <property type="project" value="InterPro"/>
</dbReference>
<dbReference type="PROSITE" id="PS01124">
    <property type="entry name" value="HTH_ARAC_FAMILY_2"/>
    <property type="match status" value="1"/>
</dbReference>
<organism evidence="2 3">
    <name type="scientific">Mucilaginibacter paludis DSM 18603</name>
    <dbReference type="NCBI Taxonomy" id="714943"/>
    <lineage>
        <taxon>Bacteria</taxon>
        <taxon>Pseudomonadati</taxon>
        <taxon>Bacteroidota</taxon>
        <taxon>Sphingobacteriia</taxon>
        <taxon>Sphingobacteriales</taxon>
        <taxon>Sphingobacteriaceae</taxon>
        <taxon>Mucilaginibacter</taxon>
    </lineage>
</organism>
<dbReference type="STRING" id="714943.Mucpa_5849"/>
<evidence type="ECO:0000313" key="3">
    <source>
        <dbReference type="Proteomes" id="UP000002774"/>
    </source>
</evidence>
<gene>
    <name evidence="2" type="ORF">Mucpa_5849</name>
</gene>
<dbReference type="InterPro" id="IPR053142">
    <property type="entry name" value="PchR_regulatory_protein"/>
</dbReference>
<sequence>MLKAAKILEEQMTQKFPGVNALATSVQVSPSKLKRDFKKEHGLTPLEYFRTRQIIYITGMLNGRQKTIKELAMMLGFKKISAFSVWYRKISGTDII</sequence>
<dbReference type="PANTHER" id="PTHR47893">
    <property type="entry name" value="REGULATORY PROTEIN PCHR"/>
    <property type="match status" value="1"/>
</dbReference>
<evidence type="ECO:0000313" key="2">
    <source>
        <dbReference type="EMBL" id="EHQ29915.1"/>
    </source>
</evidence>
<dbReference type="SMART" id="SM00342">
    <property type="entry name" value="HTH_ARAC"/>
    <property type="match status" value="1"/>
</dbReference>
<proteinExistence type="predicted"/>
<keyword evidence="3" id="KW-1185">Reference proteome</keyword>